<evidence type="ECO:0000313" key="2">
    <source>
        <dbReference type="Proteomes" id="UP000830395"/>
    </source>
</evidence>
<keyword evidence="2" id="KW-1185">Reference proteome</keyword>
<accession>A0ACC5ZI50</accession>
<name>A0ACC5ZI50_9TELE</name>
<gene>
    <name evidence="1" type="ORF">PDJAM_G00158150</name>
</gene>
<protein>
    <submittedName>
        <fullName evidence="1">Uncharacterized protein</fullName>
    </submittedName>
</protein>
<dbReference type="Proteomes" id="UP000830395">
    <property type="component" value="Chromosome 26"/>
</dbReference>
<dbReference type="EMBL" id="CM041000">
    <property type="protein sequence ID" value="MCJ8747850.1"/>
    <property type="molecule type" value="Genomic_DNA"/>
</dbReference>
<organism evidence="1 2">
    <name type="scientific">Pangasius djambal</name>
    <dbReference type="NCBI Taxonomy" id="1691987"/>
    <lineage>
        <taxon>Eukaryota</taxon>
        <taxon>Metazoa</taxon>
        <taxon>Chordata</taxon>
        <taxon>Craniata</taxon>
        <taxon>Vertebrata</taxon>
        <taxon>Euteleostomi</taxon>
        <taxon>Actinopterygii</taxon>
        <taxon>Neopterygii</taxon>
        <taxon>Teleostei</taxon>
        <taxon>Ostariophysi</taxon>
        <taxon>Siluriformes</taxon>
        <taxon>Pangasiidae</taxon>
        <taxon>Pangasius</taxon>
    </lineage>
</organism>
<evidence type="ECO:0000313" key="1">
    <source>
        <dbReference type="EMBL" id="MCJ8747850.1"/>
    </source>
</evidence>
<comment type="caution">
    <text evidence="1">The sequence shown here is derived from an EMBL/GenBank/DDBJ whole genome shotgun (WGS) entry which is preliminary data.</text>
</comment>
<sequence>MYTGHNCEKDVSECPSGGPLVCEHYCRPLPESYRCLCARGYNLHSDGRSCIPWGLQHTHSVLGFRA</sequence>
<proteinExistence type="predicted"/>
<reference evidence="1" key="1">
    <citation type="submission" date="2020-02" db="EMBL/GenBank/DDBJ databases">
        <title>Genome sequencing of the panga catfish, Pangasius djambal.</title>
        <authorList>
            <person name="Wen M."/>
            <person name="Zahm M."/>
            <person name="Roques C."/>
            <person name="Cabau C."/>
            <person name="Klopp C."/>
            <person name="Donnadieu C."/>
            <person name="Jouanno E."/>
            <person name="Avarre J.-C."/>
            <person name="Campet M."/>
            <person name="Ha T."/>
            <person name="Dugue R."/>
            <person name="Lampietro C."/>
            <person name="Louis A."/>
            <person name="Herpin A."/>
            <person name="Echchiki A."/>
            <person name="Berthelot C."/>
            <person name="Parey E."/>
            <person name="Roest-Crollius H."/>
            <person name="Braasch I."/>
            <person name="Postlethwait J.H."/>
            <person name="Bobe J."/>
            <person name="Montfort J."/>
            <person name="Bouchez O."/>
            <person name="Begum T."/>
            <person name="Schartl M."/>
            <person name="Gustiano R."/>
            <person name="Guiguen Y."/>
        </authorList>
    </citation>
    <scope>NUCLEOTIDE SEQUENCE</scope>
    <source>
        <strain evidence="1">Pdj_M5554</strain>
    </source>
</reference>